<dbReference type="RefSeq" id="WP_006913557.1">
    <property type="nucleotide sequence ID" value="NZ_AFNV02000020.1"/>
</dbReference>
<sequence>MSLFRKPAKPTPAPRSSEQIIRAYENNENITRDECRILYDLVEDPWDLGSQTHYESYARLIEVTDKYIDWANIDWIVDYGSGVGTFTKALKDAHPHIRSLGIDFDRAREAADRRFGSNLFDAFYEMTPGISEYDLMRDGLPDIDLARVCICFINSTYYVFTEQRRRQRIEHMSRLIARFEARAQADAVKYLLVTANNTDRAAVDAINKRGAELVYLSRDLELASRIAQFNSELHTRVWQR</sequence>
<reference evidence="1 2" key="2">
    <citation type="journal article" date="2013" name="PLoS ONE">
        <title>INDIGO - INtegrated Data Warehouse of MIcrobial GenOmes with Examples from the Red Sea Extremophiles.</title>
        <authorList>
            <person name="Alam I."/>
            <person name="Antunes A."/>
            <person name="Kamau A.A."/>
            <person name="Ba Alawi W."/>
            <person name="Kalkatawi M."/>
            <person name="Stingl U."/>
            <person name="Bajic V.B."/>
        </authorList>
    </citation>
    <scope>NUCLEOTIDE SEQUENCE [LARGE SCALE GENOMIC DNA]</scope>
    <source>
        <strain evidence="1 2">E1L3A</strain>
    </source>
</reference>
<name>U2FQC8_9GAMM</name>
<dbReference type="GO" id="GO:0032259">
    <property type="term" value="P:methylation"/>
    <property type="evidence" value="ECO:0007669"/>
    <property type="project" value="UniProtKB-KW"/>
</dbReference>
<proteinExistence type="predicted"/>
<evidence type="ECO:0000313" key="2">
    <source>
        <dbReference type="Proteomes" id="UP000006242"/>
    </source>
</evidence>
<dbReference type="GO" id="GO:0008168">
    <property type="term" value="F:methyltransferase activity"/>
    <property type="evidence" value="ECO:0007669"/>
    <property type="project" value="UniProtKB-KW"/>
</dbReference>
<evidence type="ECO:0000313" key="1">
    <source>
        <dbReference type="EMBL" id="ERJ18334.1"/>
    </source>
</evidence>
<dbReference type="Gene3D" id="3.40.50.150">
    <property type="entry name" value="Vaccinia Virus protein VP39"/>
    <property type="match status" value="1"/>
</dbReference>
<dbReference type="InterPro" id="IPR029063">
    <property type="entry name" value="SAM-dependent_MTases_sf"/>
</dbReference>
<gene>
    <name evidence="1" type="ORF">SSPSH_002794</name>
</gene>
<comment type="caution">
    <text evidence="1">The sequence shown here is derived from an EMBL/GenBank/DDBJ whole genome shotgun (WGS) entry which is preliminary data.</text>
</comment>
<dbReference type="SUPFAM" id="SSF53335">
    <property type="entry name" value="S-adenosyl-L-methionine-dependent methyltransferases"/>
    <property type="match status" value="1"/>
</dbReference>
<dbReference type="OrthoDB" id="9805585at2"/>
<protein>
    <submittedName>
        <fullName evidence="1">O-methyltransferase domain containing protein</fullName>
    </submittedName>
</protein>
<reference evidence="1 2" key="1">
    <citation type="journal article" date="2011" name="J. Bacteriol.">
        <title>Genome sequence of Salinisphaera shabanensis, a gammaproteobacterium from the harsh, variable environment of the brine-seawater interface of the Shaban Deep in the Red Sea.</title>
        <authorList>
            <person name="Antunes A."/>
            <person name="Alam I."/>
            <person name="Bajic V.B."/>
            <person name="Stingl U."/>
        </authorList>
    </citation>
    <scope>NUCLEOTIDE SEQUENCE [LARGE SCALE GENOMIC DNA]</scope>
    <source>
        <strain evidence="1 2">E1L3A</strain>
    </source>
</reference>
<dbReference type="STRING" id="1033802.SSPSH_002794"/>
<dbReference type="Proteomes" id="UP000006242">
    <property type="component" value="Unassembled WGS sequence"/>
</dbReference>
<organism evidence="1 2">
    <name type="scientific">Salinisphaera shabanensis E1L3A</name>
    <dbReference type="NCBI Taxonomy" id="1033802"/>
    <lineage>
        <taxon>Bacteria</taxon>
        <taxon>Pseudomonadati</taxon>
        <taxon>Pseudomonadota</taxon>
        <taxon>Gammaproteobacteria</taxon>
        <taxon>Salinisphaerales</taxon>
        <taxon>Salinisphaeraceae</taxon>
        <taxon>Salinisphaera</taxon>
    </lineage>
</organism>
<accession>U2FQC8</accession>
<dbReference type="EMBL" id="AFNV02000020">
    <property type="protein sequence ID" value="ERJ18334.1"/>
    <property type="molecule type" value="Genomic_DNA"/>
</dbReference>
<keyword evidence="2" id="KW-1185">Reference proteome</keyword>
<dbReference type="AlphaFoldDB" id="U2FQC8"/>